<feature type="domain" description="Protein kinase" evidence="16">
    <location>
        <begin position="205"/>
        <end position="355"/>
    </location>
</feature>
<evidence type="ECO:0000259" key="16">
    <source>
        <dbReference type="PROSITE" id="PS50011"/>
    </source>
</evidence>
<gene>
    <name evidence="17" type="ORF">CJ030_MR7G000104</name>
</gene>
<sequence length="355" mass="40030">MGAFNFTVDGRNEELGWNANWKVVIESATSESKTRATPEAAANDNRIVECLQFEFRAIENATTNFSNDSKLGEGGFGKVCKGTFLDGKEIAVKRLSISSRQGIVEFKNEAMVVAKLQHINPHFLNHDGLYAGKSKSKILTLRIVAIVPPVTVSVVLFIVMVFCFLIRKAINKFYKLDDENVANEIRNVECSQFEFRAIEIATNNFSNDNKLGEGGFGKVYEGTLPDEKEIAVKRLSISSRQGAVEFRNEVMVVAKLQHRNLVRLLGFCMTKEEKILVYEYVPNGSLDNFLHGCSGYMSLEYAMHVFSVKSDVFSFGVMLHKIALRQWSDGTRLNYWIQLFDPLYLQKMKSLDASI</sequence>
<dbReference type="GO" id="GO:0005524">
    <property type="term" value="F:ATP binding"/>
    <property type="evidence" value="ECO:0007669"/>
    <property type="project" value="UniProtKB-UniRule"/>
</dbReference>
<evidence type="ECO:0000256" key="5">
    <source>
        <dbReference type="ARBA" id="ARBA00022729"/>
    </source>
</evidence>
<evidence type="ECO:0000256" key="6">
    <source>
        <dbReference type="ARBA" id="ARBA00022737"/>
    </source>
</evidence>
<feature type="transmembrane region" description="Helical" evidence="15">
    <location>
        <begin position="143"/>
        <end position="166"/>
    </location>
</feature>
<dbReference type="PROSITE" id="PS50011">
    <property type="entry name" value="PROTEIN_KINASE_DOM"/>
    <property type="match status" value="1"/>
</dbReference>
<dbReference type="Pfam" id="PF07714">
    <property type="entry name" value="PK_Tyr_Ser-Thr"/>
    <property type="match status" value="2"/>
</dbReference>
<evidence type="ECO:0000256" key="11">
    <source>
        <dbReference type="ARBA" id="ARBA00023136"/>
    </source>
</evidence>
<evidence type="ECO:0000256" key="7">
    <source>
        <dbReference type="ARBA" id="ARBA00022741"/>
    </source>
</evidence>
<keyword evidence="10 15" id="KW-1133">Transmembrane helix</keyword>
<reference evidence="17 18" key="1">
    <citation type="journal article" date="2019" name="Plant Biotechnol. J.">
        <title>The red bayberry genome and genetic basis of sex determination.</title>
        <authorList>
            <person name="Jia H.M."/>
            <person name="Jia H.J."/>
            <person name="Cai Q.L."/>
            <person name="Wang Y."/>
            <person name="Zhao H.B."/>
            <person name="Yang W.F."/>
            <person name="Wang G.Y."/>
            <person name="Li Y.H."/>
            <person name="Zhan D.L."/>
            <person name="Shen Y.T."/>
            <person name="Niu Q.F."/>
            <person name="Chang L."/>
            <person name="Qiu J."/>
            <person name="Zhao L."/>
            <person name="Xie H.B."/>
            <person name="Fu W.Y."/>
            <person name="Jin J."/>
            <person name="Li X.W."/>
            <person name="Jiao Y."/>
            <person name="Zhou C.C."/>
            <person name="Tu T."/>
            <person name="Chai C.Y."/>
            <person name="Gao J.L."/>
            <person name="Fan L.J."/>
            <person name="van de Weg E."/>
            <person name="Wang J.Y."/>
            <person name="Gao Z.S."/>
        </authorList>
    </citation>
    <scope>NUCLEOTIDE SEQUENCE [LARGE SCALE GENOMIC DNA]</scope>
    <source>
        <tissue evidence="17">Leaves</tissue>
    </source>
</reference>
<keyword evidence="2" id="KW-0723">Serine/threonine-protein kinase</keyword>
<dbReference type="EMBL" id="RXIC02000025">
    <property type="protein sequence ID" value="KAB1206440.1"/>
    <property type="molecule type" value="Genomic_DNA"/>
</dbReference>
<feature type="binding site" evidence="14">
    <location>
        <position position="233"/>
    </location>
    <ligand>
        <name>ATP</name>
        <dbReference type="ChEBI" id="CHEBI:30616"/>
    </ligand>
</feature>
<comment type="subcellular location">
    <subcellularLocation>
        <location evidence="1">Membrane</location>
        <topology evidence="1">Single-pass membrane protein</topology>
    </subcellularLocation>
</comment>
<dbReference type="OrthoDB" id="2356065at2759"/>
<keyword evidence="11 15" id="KW-0472">Membrane</keyword>
<dbReference type="AlphaFoldDB" id="A0A6A1V5C0"/>
<evidence type="ECO:0000256" key="14">
    <source>
        <dbReference type="PROSITE-ProRule" id="PRU10141"/>
    </source>
</evidence>
<keyword evidence="7 14" id="KW-0547">Nucleotide-binding</keyword>
<evidence type="ECO:0000256" key="15">
    <source>
        <dbReference type="SAM" id="Phobius"/>
    </source>
</evidence>
<comment type="caution">
    <text evidence="17">The sequence shown here is derived from an EMBL/GenBank/DDBJ whole genome shotgun (WGS) entry which is preliminary data.</text>
</comment>
<evidence type="ECO:0000256" key="10">
    <source>
        <dbReference type="ARBA" id="ARBA00022989"/>
    </source>
</evidence>
<dbReference type="Gene3D" id="3.30.200.20">
    <property type="entry name" value="Phosphorylase Kinase, domain 1"/>
    <property type="match status" value="2"/>
</dbReference>
<proteinExistence type="predicted"/>
<dbReference type="PANTHER" id="PTHR27002">
    <property type="entry name" value="RECEPTOR-LIKE SERINE/THREONINE-PROTEIN KINASE SD1-8"/>
    <property type="match status" value="1"/>
</dbReference>
<evidence type="ECO:0000256" key="13">
    <source>
        <dbReference type="ARBA" id="ARBA00023180"/>
    </source>
</evidence>
<keyword evidence="13" id="KW-0325">Glycoprotein</keyword>
<dbReference type="GO" id="GO:0005886">
    <property type="term" value="C:plasma membrane"/>
    <property type="evidence" value="ECO:0007669"/>
    <property type="project" value="TreeGrafter"/>
</dbReference>
<evidence type="ECO:0000256" key="9">
    <source>
        <dbReference type="ARBA" id="ARBA00022840"/>
    </source>
</evidence>
<dbReference type="InterPro" id="IPR000719">
    <property type="entry name" value="Prot_kinase_dom"/>
</dbReference>
<dbReference type="InterPro" id="IPR017441">
    <property type="entry name" value="Protein_kinase_ATP_BS"/>
</dbReference>
<dbReference type="SUPFAM" id="SSF56112">
    <property type="entry name" value="Protein kinase-like (PK-like)"/>
    <property type="match status" value="2"/>
</dbReference>
<keyword evidence="3" id="KW-0808">Transferase</keyword>
<keyword evidence="12 17" id="KW-0675">Receptor</keyword>
<evidence type="ECO:0000256" key="1">
    <source>
        <dbReference type="ARBA" id="ARBA00004167"/>
    </source>
</evidence>
<name>A0A6A1V5C0_9ROSI</name>
<evidence type="ECO:0000256" key="8">
    <source>
        <dbReference type="ARBA" id="ARBA00022777"/>
    </source>
</evidence>
<evidence type="ECO:0000256" key="2">
    <source>
        <dbReference type="ARBA" id="ARBA00022527"/>
    </source>
</evidence>
<protein>
    <submittedName>
        <fullName evidence="17">Cysteine-rich receptor-like protein kinase 25</fullName>
    </submittedName>
</protein>
<keyword evidence="8 17" id="KW-0418">Kinase</keyword>
<dbReference type="PROSITE" id="PS00107">
    <property type="entry name" value="PROTEIN_KINASE_ATP"/>
    <property type="match status" value="1"/>
</dbReference>
<keyword evidence="4 15" id="KW-0812">Transmembrane</keyword>
<keyword evidence="5" id="KW-0732">Signal</keyword>
<dbReference type="InterPro" id="IPR011009">
    <property type="entry name" value="Kinase-like_dom_sf"/>
</dbReference>
<keyword evidence="9 14" id="KW-0067">ATP-binding</keyword>
<evidence type="ECO:0000313" key="18">
    <source>
        <dbReference type="Proteomes" id="UP000516437"/>
    </source>
</evidence>
<dbReference type="GO" id="GO:0004674">
    <property type="term" value="F:protein serine/threonine kinase activity"/>
    <property type="evidence" value="ECO:0007669"/>
    <property type="project" value="UniProtKB-KW"/>
</dbReference>
<dbReference type="InterPro" id="IPR001245">
    <property type="entry name" value="Ser-Thr/Tyr_kinase_cat_dom"/>
</dbReference>
<dbReference type="FunFam" id="3.30.200.20:FF:000142">
    <property type="entry name" value="Cysteine-rich receptor-like protein kinase 10"/>
    <property type="match status" value="1"/>
</dbReference>
<accession>A0A6A1V5C0</accession>
<keyword evidence="6" id="KW-0677">Repeat</keyword>
<evidence type="ECO:0000256" key="3">
    <source>
        <dbReference type="ARBA" id="ARBA00022679"/>
    </source>
</evidence>
<evidence type="ECO:0000256" key="4">
    <source>
        <dbReference type="ARBA" id="ARBA00022692"/>
    </source>
</evidence>
<dbReference type="Proteomes" id="UP000516437">
    <property type="component" value="Chromosome 7"/>
</dbReference>
<evidence type="ECO:0000256" key="12">
    <source>
        <dbReference type="ARBA" id="ARBA00023170"/>
    </source>
</evidence>
<organism evidence="17 18">
    <name type="scientific">Morella rubra</name>
    <name type="common">Chinese bayberry</name>
    <dbReference type="NCBI Taxonomy" id="262757"/>
    <lineage>
        <taxon>Eukaryota</taxon>
        <taxon>Viridiplantae</taxon>
        <taxon>Streptophyta</taxon>
        <taxon>Embryophyta</taxon>
        <taxon>Tracheophyta</taxon>
        <taxon>Spermatophyta</taxon>
        <taxon>Magnoliopsida</taxon>
        <taxon>eudicotyledons</taxon>
        <taxon>Gunneridae</taxon>
        <taxon>Pentapetalae</taxon>
        <taxon>rosids</taxon>
        <taxon>fabids</taxon>
        <taxon>Fagales</taxon>
        <taxon>Myricaceae</taxon>
        <taxon>Morella</taxon>
    </lineage>
</organism>
<keyword evidence="18" id="KW-1185">Reference proteome</keyword>
<evidence type="ECO:0000313" key="17">
    <source>
        <dbReference type="EMBL" id="KAB1206440.1"/>
    </source>
</evidence>
<dbReference type="PANTHER" id="PTHR27002:SF1050">
    <property type="entry name" value="CYSTEINE-RICH RECEPTOR-LIKE PROTEIN KINASE 5"/>
    <property type="match status" value="1"/>
</dbReference>